<organism evidence="6 7">
    <name type="scientific">Clostridium thermosuccinogenes</name>
    <dbReference type="NCBI Taxonomy" id="84032"/>
    <lineage>
        <taxon>Bacteria</taxon>
        <taxon>Bacillati</taxon>
        <taxon>Bacillota</taxon>
        <taxon>Clostridia</taxon>
        <taxon>Eubacteriales</taxon>
        <taxon>Clostridiaceae</taxon>
        <taxon>Clostridium</taxon>
    </lineage>
</organism>
<dbReference type="InterPro" id="IPR041415">
    <property type="entry name" value="BclA_C"/>
</dbReference>
<comment type="caution">
    <text evidence="6">The sequence shown here is derived from an EMBL/GenBank/DDBJ whole genome shotgun (WGS) entry which is preliminary data.</text>
</comment>
<reference evidence="6 7" key="1">
    <citation type="submission" date="2017-06" db="EMBL/GenBank/DDBJ databases">
        <title>Investigating the central metabolism of Clostridium thermosuccinogenes.</title>
        <authorList>
            <person name="Koendjbiharie J.G."/>
            <person name="van Kranenburg R."/>
        </authorList>
    </citation>
    <scope>NUCLEOTIDE SEQUENCE [LARGE SCALE GENOMIC DNA]</scope>
    <source>
        <strain evidence="6 7">DSM 5806</strain>
    </source>
</reference>
<evidence type="ECO:0000259" key="5">
    <source>
        <dbReference type="Pfam" id="PF24517"/>
    </source>
</evidence>
<dbReference type="InterPro" id="IPR011050">
    <property type="entry name" value="Pectin_lyase_fold/virulence"/>
</dbReference>
<protein>
    <submittedName>
        <fullName evidence="6">Uncharacterized protein</fullName>
    </submittedName>
</protein>
<name>A0A2K2F5M2_9CLOT</name>
<dbReference type="Pfam" id="PF18573">
    <property type="entry name" value="BclA_C"/>
    <property type="match status" value="1"/>
</dbReference>
<dbReference type="Proteomes" id="UP000236151">
    <property type="component" value="Unassembled WGS sequence"/>
</dbReference>
<dbReference type="EMBL" id="NIOJ01000001">
    <property type="protein sequence ID" value="PNU01434.1"/>
    <property type="molecule type" value="Genomic_DNA"/>
</dbReference>
<dbReference type="GO" id="GO:0005576">
    <property type="term" value="C:extracellular region"/>
    <property type="evidence" value="ECO:0007669"/>
    <property type="project" value="UniProtKB-SubCell"/>
</dbReference>
<comment type="subcellular location">
    <subcellularLocation>
        <location evidence="1">Secreted</location>
    </subcellularLocation>
</comment>
<evidence type="ECO:0000313" key="6">
    <source>
        <dbReference type="EMBL" id="PNU01434.1"/>
    </source>
</evidence>
<dbReference type="InterPro" id="IPR008983">
    <property type="entry name" value="Tumour_necrosis_fac-like_dom"/>
</dbReference>
<keyword evidence="3" id="KW-0732">Signal</keyword>
<dbReference type="AlphaFoldDB" id="A0A2K2F5M2"/>
<evidence type="ECO:0000259" key="4">
    <source>
        <dbReference type="Pfam" id="PF18573"/>
    </source>
</evidence>
<dbReference type="RefSeq" id="WP_103079662.1">
    <property type="nucleotide sequence ID" value="NZ_CP021850.1"/>
</dbReference>
<evidence type="ECO:0000256" key="3">
    <source>
        <dbReference type="ARBA" id="ARBA00022729"/>
    </source>
</evidence>
<evidence type="ECO:0000256" key="1">
    <source>
        <dbReference type="ARBA" id="ARBA00004613"/>
    </source>
</evidence>
<dbReference type="Gene3D" id="2.160.20.10">
    <property type="entry name" value="Single-stranded right-handed beta-helix, Pectin lyase-like"/>
    <property type="match status" value="1"/>
</dbReference>
<accession>A0A2K2F5M2</accession>
<feature type="domain" description="BclA C-terminal" evidence="4">
    <location>
        <begin position="182"/>
        <end position="294"/>
    </location>
</feature>
<feature type="domain" description="Carbohydrate-binding module family 96" evidence="5">
    <location>
        <begin position="10"/>
        <end position="157"/>
    </location>
</feature>
<keyword evidence="7" id="KW-1185">Reference proteome</keyword>
<dbReference type="InterPro" id="IPR055372">
    <property type="entry name" value="CBM96"/>
</dbReference>
<dbReference type="KEGG" id="cthd:CDO33_16000"/>
<dbReference type="NCBIfam" id="NF033679">
    <property type="entry name" value="DNRLRE_dom"/>
    <property type="match status" value="1"/>
</dbReference>
<gene>
    <name evidence="6" type="ORF">CDQ84_00010</name>
</gene>
<evidence type="ECO:0000256" key="2">
    <source>
        <dbReference type="ARBA" id="ARBA00022525"/>
    </source>
</evidence>
<dbReference type="OrthoDB" id="9765222at2"/>
<sequence length="622" mass="65782">MPTVSVGIPDTTFVSSSQPTQNFSFYPLMYVGNEPSFSDSIGLMEIDLSSIPVTNVDSAVLQLAVIVKTGTESSPIVVNRVTSPFDASTVTYNTLPSFTPTASQINVETSDLYTIVEIDITELVNQWLNGTYPNFGIALTNPDGVTLVQFATNNIVYEPYFPRLVITYSDTPTPPSDNPYGYIYNTGNQTVAVNDSIAFSNNGALLGISHDTNTAPIIIETPGVYAVWYTVTGAEANQFTLYQNNNPVPGSTYGTSTTNNGYTGMVIINAAAGDQITLRNHTSAGPVTLDNAAGGTETGVSASIMILRIGAPVSTDPQLDAVNNAQDITQMRAAITDPALGLNLDGFNSLSTAAQDIVLQSLLTNRPDLGYPSVSSLQEALDMAVNEVVDPENIRVRAGSVGGNGSIAHPFGTITEGINAVVPGGTVHIEAGTYPITTQINLNKAGVTLLGEPGAELILQGDFIAMLITGSGATVQGLTMTSDVPYPKEFIQIGAPNVRLIGNTIFGPTQPPPMDNWVVNRAVVSQVNTVNVLLEENTFYSLRTGMYINPGTTGAINNNVVYNTKGGFLVDGALTTFFGNSWGTPPNEFDIVLLAGTTMGPPYDNLAQLSQDNDNATISDQR</sequence>
<proteinExistence type="predicted"/>
<keyword evidence="2" id="KW-0964">Secreted</keyword>
<evidence type="ECO:0000313" key="7">
    <source>
        <dbReference type="Proteomes" id="UP000236151"/>
    </source>
</evidence>
<dbReference type="InterPro" id="IPR012334">
    <property type="entry name" value="Pectin_lyas_fold"/>
</dbReference>
<dbReference type="Gene3D" id="2.60.120.40">
    <property type="match status" value="1"/>
</dbReference>
<dbReference type="Pfam" id="PF24517">
    <property type="entry name" value="CBM96"/>
    <property type="match status" value="1"/>
</dbReference>
<dbReference type="SUPFAM" id="SSF51126">
    <property type="entry name" value="Pectin lyase-like"/>
    <property type="match status" value="1"/>
</dbReference>